<evidence type="ECO:0000259" key="8">
    <source>
        <dbReference type="PROSITE" id="PS01124"/>
    </source>
</evidence>
<dbReference type="SUPFAM" id="SSF55874">
    <property type="entry name" value="ATPase domain of HSP90 chaperone/DNA topoisomerase II/histidine kinase"/>
    <property type="match status" value="1"/>
</dbReference>
<dbReference type="PANTHER" id="PTHR43547:SF2">
    <property type="entry name" value="HYBRID SIGNAL TRANSDUCTION HISTIDINE KINASE C"/>
    <property type="match status" value="1"/>
</dbReference>
<dbReference type="Gene3D" id="2.130.10.10">
    <property type="entry name" value="YVTN repeat-like/Quinoprotein amine dehydrogenase"/>
    <property type="match status" value="2"/>
</dbReference>
<dbReference type="SUPFAM" id="SSF52172">
    <property type="entry name" value="CheY-like"/>
    <property type="match status" value="1"/>
</dbReference>
<dbReference type="SUPFAM" id="SSF47384">
    <property type="entry name" value="Homodimeric domain of signal transducing histidine kinase"/>
    <property type="match status" value="1"/>
</dbReference>
<comment type="catalytic activity">
    <reaction evidence="1">
        <text>ATP + protein L-histidine = ADP + protein N-phospho-L-histidine.</text>
        <dbReference type="EC" id="2.7.13.3"/>
    </reaction>
</comment>
<dbReference type="Gene3D" id="1.10.10.60">
    <property type="entry name" value="Homeodomain-like"/>
    <property type="match status" value="1"/>
</dbReference>
<dbReference type="Pfam" id="PF00512">
    <property type="entry name" value="HisKA"/>
    <property type="match status" value="1"/>
</dbReference>
<dbReference type="InterPro" id="IPR003661">
    <property type="entry name" value="HisK_dim/P_dom"/>
</dbReference>
<dbReference type="InterPro" id="IPR005467">
    <property type="entry name" value="His_kinase_dom"/>
</dbReference>
<dbReference type="SUPFAM" id="SSF46689">
    <property type="entry name" value="Homeodomain-like"/>
    <property type="match status" value="1"/>
</dbReference>
<gene>
    <name evidence="11" type="ORF">ABE541_03605</name>
</gene>
<dbReference type="PROSITE" id="PS50110">
    <property type="entry name" value="RESPONSE_REGULATORY"/>
    <property type="match status" value="1"/>
</dbReference>
<dbReference type="PRINTS" id="PR00344">
    <property type="entry name" value="BCTRLSENSOR"/>
</dbReference>
<evidence type="ECO:0000256" key="1">
    <source>
        <dbReference type="ARBA" id="ARBA00000085"/>
    </source>
</evidence>
<keyword evidence="3 7" id="KW-0597">Phosphoprotein</keyword>
<dbReference type="InterPro" id="IPR001789">
    <property type="entry name" value="Sig_transdc_resp-reg_receiver"/>
</dbReference>
<evidence type="ECO:0000256" key="4">
    <source>
        <dbReference type="ARBA" id="ARBA00023015"/>
    </source>
</evidence>
<feature type="modified residue" description="4-aspartylphosphate" evidence="7">
    <location>
        <position position="1134"/>
    </location>
</feature>
<dbReference type="InterPro" id="IPR015943">
    <property type="entry name" value="WD40/YVTN_repeat-like_dom_sf"/>
</dbReference>
<sequence>MIRSTLLSISIFLFSWITSFCFGQEQRTVYSFKNITSDQGLVHNHINCSLRDQYNYMWFGTESGLSRFDGLQFTNFRYSSNKGFGLSSNRISALFEGPGEQIWIRTHSKMNVYDQKKGVIIQNIDSILQTWNLPIGDPQIIRHFEDDEYAVLYSDNSFMLTHTISKKTRKFSPLKNQKIVDVVNYSKESFWIIYENGLTQLVQKKTWKILKQFSLPASKQRVTYGLFIDREGDLWIYSKDVPIGVFWIKAGSDEISHIKEQLSNVFVGSIVQDEQGLIWLATDHGGINVFNKKTQSLFVINHEAYNLRSLPYNSITSLYKDPKGIIWVGTYKGGISYYHPNLLLFPVYQNYAGYAKTLPFDDVNRFIQDQNHNLWIGTNGGGLLHYNFQDKVYKQYLHDPNDATSLPSNVVVSLYLDQKNILWVGTYHGGLSRFDGKSFKTYNKGTDRLPDDSVWEIFEDSRGRFWVGTLSAGLYLFNKDTETFSTYRSREGKTISSTYVSVLFEDSKNNIWVGTATGIELIRSNGEIHQFNEKEGKLRLSNDLIYDIKEDELGRIWVATQEGINIIQDETIQYLNTSDGLIDNAVLALIKDNKGNMWASTAKGLSEIVPNQNAKQFVIRNFTKEQGLQSNVFNENSALKMDNGQLIFGGPNGYNIIDPNQILGSKENITPVLSNIYLFNRKINVGERVNGKVIYNEALTNVKKLELPYDQNAISLELSSFNYLQQDNRIYQYQLDGLSEEWFDFETGTMKANFTNLDSKTYRFYIRHSVDNESWSEKTLLLTLVIEPPFWRSNWALMLYVLISISCIYLWQAWVKLRTKTRNQLIMVKEQALQAKELEELKTRFFTNVSHEFRTPISLILTPSEQLLKEETDLHKKENLRLINKNASRLLILVNQLLDFRKLEKNQLSRMDEYGDLILFTKEQIEPFFQLAEVNSLCIEVIYNRDHYLGNFDKGKLESILFNLLSNAIKFSRSGGTIHITSTIKEQNDDLDIWRLEIKDQSPGIPEEYQNRIFDRYFQYDINSGRLNQGTGIGLAIVKEYVEFLNGNISVQSKVGEGSCFVVEIPIEAISETSVRQVKQITKRNQILLIEDHVEFLEYLKRNLNDEYLVDGVCTVKEAKDHLTKKEYDLVIADIQLAGESGIDFCMYLKSSERYRHIPVIMVTAVLDQKIQLQALRAGASDYVLKPFNFELLKSKIASVLDQKSSLVKKYKKQIAIELNQPEVESADEKFIREFIFEVERDLSDSTLSVEILAGNMHMTRVGLYKKILAITGYSPTEYIRHIRLTRAMHLIQHSSLSLSEIAYEVGFSNPKQFTKYFKATFGFLPSYYRKSL</sequence>
<dbReference type="InterPro" id="IPR036097">
    <property type="entry name" value="HisK_dim/P_sf"/>
</dbReference>
<evidence type="ECO:0000313" key="12">
    <source>
        <dbReference type="Proteomes" id="UP001409291"/>
    </source>
</evidence>
<organism evidence="11 12">
    <name type="scientific">Sphingobacterium kitahiroshimense</name>
    <dbReference type="NCBI Taxonomy" id="470446"/>
    <lineage>
        <taxon>Bacteria</taxon>
        <taxon>Pseudomonadati</taxon>
        <taxon>Bacteroidota</taxon>
        <taxon>Sphingobacteriia</taxon>
        <taxon>Sphingobacteriales</taxon>
        <taxon>Sphingobacteriaceae</taxon>
        <taxon>Sphingobacterium</taxon>
    </lineage>
</organism>
<dbReference type="CDD" id="cd00082">
    <property type="entry name" value="HisKA"/>
    <property type="match status" value="1"/>
</dbReference>
<dbReference type="SMART" id="SM00388">
    <property type="entry name" value="HisKA"/>
    <property type="match status" value="1"/>
</dbReference>
<evidence type="ECO:0000256" key="6">
    <source>
        <dbReference type="ARBA" id="ARBA00023163"/>
    </source>
</evidence>
<dbReference type="Gene3D" id="3.30.565.10">
    <property type="entry name" value="Histidine kinase-like ATPase, C-terminal domain"/>
    <property type="match status" value="1"/>
</dbReference>
<dbReference type="PROSITE" id="PS00041">
    <property type="entry name" value="HTH_ARAC_FAMILY_1"/>
    <property type="match status" value="1"/>
</dbReference>
<keyword evidence="6" id="KW-0804">Transcription</keyword>
<dbReference type="RefSeq" id="WP_346580621.1">
    <property type="nucleotide sequence ID" value="NZ_JBDJLH010000001.1"/>
</dbReference>
<dbReference type="InterPro" id="IPR013783">
    <property type="entry name" value="Ig-like_fold"/>
</dbReference>
<dbReference type="InterPro" id="IPR018062">
    <property type="entry name" value="HTH_AraC-typ_CS"/>
</dbReference>
<feature type="domain" description="Histidine kinase" evidence="9">
    <location>
        <begin position="848"/>
        <end position="1069"/>
    </location>
</feature>
<dbReference type="InterPro" id="IPR018060">
    <property type="entry name" value="HTH_AraC"/>
</dbReference>
<dbReference type="InterPro" id="IPR003594">
    <property type="entry name" value="HATPase_dom"/>
</dbReference>
<protein>
    <recommendedName>
        <fullName evidence="2">histidine kinase</fullName>
        <ecNumber evidence="2">2.7.13.3</ecNumber>
    </recommendedName>
</protein>
<dbReference type="Gene3D" id="3.40.50.2300">
    <property type="match status" value="1"/>
</dbReference>
<evidence type="ECO:0000313" key="11">
    <source>
        <dbReference type="EMBL" id="MEN5376338.1"/>
    </source>
</evidence>
<dbReference type="PANTHER" id="PTHR43547">
    <property type="entry name" value="TWO-COMPONENT HISTIDINE KINASE"/>
    <property type="match status" value="1"/>
</dbReference>
<dbReference type="Gene3D" id="2.60.40.10">
    <property type="entry name" value="Immunoglobulins"/>
    <property type="match status" value="1"/>
</dbReference>
<dbReference type="SMART" id="SM00342">
    <property type="entry name" value="HTH_ARAC"/>
    <property type="match status" value="1"/>
</dbReference>
<dbReference type="SMART" id="SM00387">
    <property type="entry name" value="HATPase_c"/>
    <property type="match status" value="1"/>
</dbReference>
<comment type="caution">
    <text evidence="11">The sequence shown here is derived from an EMBL/GenBank/DDBJ whole genome shotgun (WGS) entry which is preliminary data.</text>
</comment>
<dbReference type="Pfam" id="PF00072">
    <property type="entry name" value="Response_reg"/>
    <property type="match status" value="1"/>
</dbReference>
<dbReference type="InterPro" id="IPR011006">
    <property type="entry name" value="CheY-like_superfamily"/>
</dbReference>
<evidence type="ECO:0000259" key="10">
    <source>
        <dbReference type="PROSITE" id="PS50110"/>
    </source>
</evidence>
<dbReference type="PROSITE" id="PS01124">
    <property type="entry name" value="HTH_ARAC_FAMILY_2"/>
    <property type="match status" value="1"/>
</dbReference>
<dbReference type="Pfam" id="PF02518">
    <property type="entry name" value="HATPase_c"/>
    <property type="match status" value="1"/>
</dbReference>
<dbReference type="SUPFAM" id="SSF63829">
    <property type="entry name" value="Calcium-dependent phosphotriesterase"/>
    <property type="match status" value="1"/>
</dbReference>
<accession>A0ABV0BQJ0</accession>
<keyword evidence="5" id="KW-0238">DNA-binding</keyword>
<dbReference type="InterPro" id="IPR011110">
    <property type="entry name" value="Reg_prop"/>
</dbReference>
<dbReference type="Pfam" id="PF12833">
    <property type="entry name" value="HTH_18"/>
    <property type="match status" value="1"/>
</dbReference>
<reference evidence="11 12" key="1">
    <citation type="submission" date="2024-04" db="EMBL/GenBank/DDBJ databases">
        <title>WGS of bacteria from Torrens River.</title>
        <authorList>
            <person name="Wyrsch E.R."/>
            <person name="Drigo B."/>
        </authorList>
    </citation>
    <scope>NUCLEOTIDE SEQUENCE [LARGE SCALE GENOMIC DNA]</scope>
    <source>
        <strain evidence="11 12">TWI391</strain>
    </source>
</reference>
<name>A0ABV0BQJ0_9SPHI</name>
<evidence type="ECO:0000256" key="2">
    <source>
        <dbReference type="ARBA" id="ARBA00012438"/>
    </source>
</evidence>
<dbReference type="Gene3D" id="1.10.287.130">
    <property type="match status" value="1"/>
</dbReference>
<feature type="domain" description="Response regulatory" evidence="10">
    <location>
        <begin position="1086"/>
        <end position="1201"/>
    </location>
</feature>
<dbReference type="EMBL" id="JBDJNQ010000001">
    <property type="protein sequence ID" value="MEN5376338.1"/>
    <property type="molecule type" value="Genomic_DNA"/>
</dbReference>
<evidence type="ECO:0000256" key="7">
    <source>
        <dbReference type="PROSITE-ProRule" id="PRU00169"/>
    </source>
</evidence>
<dbReference type="SUPFAM" id="SSF101898">
    <property type="entry name" value="NHL repeat"/>
    <property type="match status" value="1"/>
</dbReference>
<dbReference type="CDD" id="cd00156">
    <property type="entry name" value="REC"/>
    <property type="match status" value="1"/>
</dbReference>
<keyword evidence="12" id="KW-1185">Reference proteome</keyword>
<dbReference type="InterPro" id="IPR004358">
    <property type="entry name" value="Sig_transdc_His_kin-like_C"/>
</dbReference>
<dbReference type="InterPro" id="IPR036890">
    <property type="entry name" value="HATPase_C_sf"/>
</dbReference>
<evidence type="ECO:0000256" key="3">
    <source>
        <dbReference type="ARBA" id="ARBA00022553"/>
    </source>
</evidence>
<dbReference type="InterPro" id="IPR009057">
    <property type="entry name" value="Homeodomain-like_sf"/>
</dbReference>
<dbReference type="Pfam" id="PF07494">
    <property type="entry name" value="Reg_prop"/>
    <property type="match status" value="6"/>
</dbReference>
<evidence type="ECO:0000256" key="5">
    <source>
        <dbReference type="ARBA" id="ARBA00023125"/>
    </source>
</evidence>
<proteinExistence type="predicted"/>
<keyword evidence="4" id="KW-0805">Transcription regulation</keyword>
<dbReference type="Proteomes" id="UP001409291">
    <property type="component" value="Unassembled WGS sequence"/>
</dbReference>
<dbReference type="SMART" id="SM00448">
    <property type="entry name" value="REC"/>
    <property type="match status" value="1"/>
</dbReference>
<dbReference type="EC" id="2.7.13.3" evidence="2"/>
<feature type="domain" description="HTH araC/xylS-type" evidence="8">
    <location>
        <begin position="1233"/>
        <end position="1332"/>
    </location>
</feature>
<evidence type="ECO:0000259" key="9">
    <source>
        <dbReference type="PROSITE" id="PS50109"/>
    </source>
</evidence>
<dbReference type="PROSITE" id="PS50109">
    <property type="entry name" value="HIS_KIN"/>
    <property type="match status" value="1"/>
</dbReference>